<evidence type="ECO:0000256" key="12">
    <source>
        <dbReference type="ARBA" id="ARBA00029354"/>
    </source>
</evidence>
<gene>
    <name evidence="13" type="primary">ruvC</name>
    <name evidence="15" type="ORF">DCMF_03330</name>
</gene>
<dbReference type="GO" id="GO:0000287">
    <property type="term" value="F:magnesium ion binding"/>
    <property type="evidence" value="ECO:0007669"/>
    <property type="project" value="UniProtKB-UniRule"/>
</dbReference>
<keyword evidence="3 13" id="KW-0540">Nuclease</keyword>
<keyword evidence="10 13" id="KW-0233">DNA recombination</keyword>
<comment type="caution">
    <text evidence="13">Lacks conserved residue(s) required for the propagation of feature annotation.</text>
</comment>
<keyword evidence="4 13" id="KW-0479">Metal-binding</keyword>
<dbReference type="PROSITE" id="PS01321">
    <property type="entry name" value="RUVC"/>
    <property type="match status" value="1"/>
</dbReference>
<dbReference type="GO" id="GO:0006310">
    <property type="term" value="P:DNA recombination"/>
    <property type="evidence" value="ECO:0007669"/>
    <property type="project" value="UniProtKB-UniRule"/>
</dbReference>
<protein>
    <recommendedName>
        <fullName evidence="13 14">Crossover junction endodeoxyribonuclease RuvC</fullName>
        <ecNumber evidence="13 14">3.1.21.10</ecNumber>
    </recommendedName>
    <alternativeName>
        <fullName evidence="13">Holliday junction nuclease RuvC</fullName>
    </alternativeName>
    <alternativeName>
        <fullName evidence="13">Holliday junction resolvase RuvC</fullName>
    </alternativeName>
</protein>
<feature type="active site" evidence="13">
    <location>
        <position position="120"/>
    </location>
</feature>
<dbReference type="GO" id="GO:0008821">
    <property type="term" value="F:crossover junction DNA endonuclease activity"/>
    <property type="evidence" value="ECO:0007669"/>
    <property type="project" value="UniProtKB-UniRule"/>
</dbReference>
<dbReference type="CDD" id="cd16962">
    <property type="entry name" value="RuvC"/>
    <property type="match status" value="1"/>
</dbReference>
<dbReference type="HAMAP" id="MF_00034">
    <property type="entry name" value="RuvC"/>
    <property type="match status" value="1"/>
</dbReference>
<feature type="active site" evidence="13">
    <location>
        <position position="47"/>
    </location>
</feature>
<keyword evidence="8 13" id="KW-0460">Magnesium</keyword>
<comment type="subcellular location">
    <subcellularLocation>
        <location evidence="13">Cytoplasm</location>
    </subcellularLocation>
</comment>
<dbReference type="EC" id="3.1.21.10" evidence="13 14"/>
<keyword evidence="6 13" id="KW-0227">DNA damage</keyword>
<evidence type="ECO:0000256" key="13">
    <source>
        <dbReference type="HAMAP-Rule" id="MF_00034"/>
    </source>
</evidence>
<dbReference type="EMBL" id="CP017634">
    <property type="protein sequence ID" value="ATW28321.1"/>
    <property type="molecule type" value="Genomic_DNA"/>
</dbReference>
<feature type="binding site" evidence="13">
    <location>
        <position position="120"/>
    </location>
    <ligand>
        <name>Mg(2+)</name>
        <dbReference type="ChEBI" id="CHEBI:18420"/>
        <label>1</label>
    </ligand>
</feature>
<accession>A0A3G1L0Z9</accession>
<dbReference type="GO" id="GO:0003677">
    <property type="term" value="F:DNA binding"/>
    <property type="evidence" value="ECO:0007669"/>
    <property type="project" value="UniProtKB-KW"/>
</dbReference>
<evidence type="ECO:0000256" key="3">
    <source>
        <dbReference type="ARBA" id="ARBA00022722"/>
    </source>
</evidence>
<evidence type="ECO:0000256" key="4">
    <source>
        <dbReference type="ARBA" id="ARBA00022723"/>
    </source>
</evidence>
<evidence type="ECO:0000256" key="10">
    <source>
        <dbReference type="ARBA" id="ARBA00023172"/>
    </source>
</evidence>
<evidence type="ECO:0000313" key="16">
    <source>
        <dbReference type="Proteomes" id="UP000323521"/>
    </source>
</evidence>
<dbReference type="AlphaFoldDB" id="A0A3G1L0Z9"/>
<evidence type="ECO:0000313" key="15">
    <source>
        <dbReference type="EMBL" id="ATW28321.1"/>
    </source>
</evidence>
<dbReference type="InterPro" id="IPR012337">
    <property type="entry name" value="RNaseH-like_sf"/>
</dbReference>
<comment type="similarity">
    <text evidence="1 13">Belongs to the RuvC family.</text>
</comment>
<feature type="binding site" evidence="13">
    <location>
        <position position="47"/>
    </location>
    <ligand>
        <name>Mg(2+)</name>
        <dbReference type="ChEBI" id="CHEBI:18420"/>
        <label>2</label>
    </ligand>
</feature>
<dbReference type="FunFam" id="3.30.420.10:FF:000002">
    <property type="entry name" value="Crossover junction endodeoxyribonuclease RuvC"/>
    <property type="match status" value="1"/>
</dbReference>
<keyword evidence="16" id="KW-1185">Reference proteome</keyword>
<dbReference type="InterPro" id="IPR002176">
    <property type="entry name" value="X-over_junc_endoDNase_RuvC"/>
</dbReference>
<keyword evidence="2 13" id="KW-0963">Cytoplasm</keyword>
<dbReference type="Pfam" id="PF02075">
    <property type="entry name" value="RuvC"/>
    <property type="match status" value="1"/>
</dbReference>
<evidence type="ECO:0000256" key="9">
    <source>
        <dbReference type="ARBA" id="ARBA00023125"/>
    </source>
</evidence>
<keyword evidence="5 13" id="KW-0255">Endonuclease</keyword>
<sequence length="146" mass="16631">MGNRFRLLDYGCIRTDAGTPLEERLEKIYHGMILLINRWHPEELAIEELFFNKNTRTALTVGHARGVIFLAAAHQKVPIREYTPLQVKQAVVGYGRADKHQVQYMVKALLNLSSLPKPDDAADALAIAICHAHWHSVEHTINQKER</sequence>
<dbReference type="NCBIfam" id="TIGR00228">
    <property type="entry name" value="ruvC"/>
    <property type="match status" value="1"/>
</dbReference>
<dbReference type="GO" id="GO:0006281">
    <property type="term" value="P:DNA repair"/>
    <property type="evidence" value="ECO:0007669"/>
    <property type="project" value="UniProtKB-UniRule"/>
</dbReference>
<keyword evidence="7 13" id="KW-0378">Hydrolase</keyword>
<evidence type="ECO:0000256" key="11">
    <source>
        <dbReference type="ARBA" id="ARBA00023204"/>
    </source>
</evidence>
<reference evidence="15 16" key="1">
    <citation type="submission" date="2016-10" db="EMBL/GenBank/DDBJ databases">
        <title>Complete Genome Sequence of Peptococcaceae strain DCMF.</title>
        <authorList>
            <person name="Edwards R.J."/>
            <person name="Holland S.I."/>
            <person name="Deshpande N.P."/>
            <person name="Wong Y.K."/>
            <person name="Ertan H."/>
            <person name="Manefield M."/>
            <person name="Russell T.L."/>
            <person name="Lee M.J."/>
        </authorList>
    </citation>
    <scope>NUCLEOTIDE SEQUENCE [LARGE SCALE GENOMIC DNA]</scope>
    <source>
        <strain evidence="15 16">DCMF</strain>
    </source>
</reference>
<dbReference type="InterPro" id="IPR020563">
    <property type="entry name" value="X-over_junc_endoDNase_Mg_BS"/>
</dbReference>
<comment type="cofactor">
    <cofactor evidence="13">
        <name>Mg(2+)</name>
        <dbReference type="ChEBI" id="CHEBI:18420"/>
    </cofactor>
    <text evidence="13">Binds 2 Mg(2+) ion per subunit.</text>
</comment>
<name>A0A3G1L0Z9_FORW1</name>
<keyword evidence="9 13" id="KW-0238">DNA-binding</keyword>
<dbReference type="NCBIfam" id="NF000711">
    <property type="entry name" value="PRK00039.2-1"/>
    <property type="match status" value="1"/>
</dbReference>
<dbReference type="GO" id="GO:0048476">
    <property type="term" value="C:Holliday junction resolvase complex"/>
    <property type="evidence" value="ECO:0007669"/>
    <property type="project" value="UniProtKB-UniRule"/>
</dbReference>
<dbReference type="SUPFAM" id="SSF53098">
    <property type="entry name" value="Ribonuclease H-like"/>
    <property type="match status" value="1"/>
</dbReference>
<comment type="catalytic activity">
    <reaction evidence="12 13">
        <text>Endonucleolytic cleavage at a junction such as a reciprocal single-stranded crossover between two homologous DNA duplexes (Holliday junction).</text>
        <dbReference type="EC" id="3.1.21.10"/>
    </reaction>
</comment>
<evidence type="ECO:0000256" key="14">
    <source>
        <dbReference type="NCBIfam" id="TIGR00228"/>
    </source>
</evidence>
<evidence type="ECO:0000256" key="7">
    <source>
        <dbReference type="ARBA" id="ARBA00022801"/>
    </source>
</evidence>
<dbReference type="PANTHER" id="PTHR30194:SF3">
    <property type="entry name" value="CROSSOVER JUNCTION ENDODEOXYRIBONUCLEASE RUVC"/>
    <property type="match status" value="1"/>
</dbReference>
<evidence type="ECO:0000256" key="5">
    <source>
        <dbReference type="ARBA" id="ARBA00022759"/>
    </source>
</evidence>
<comment type="subunit">
    <text evidence="13">Homodimer which binds Holliday junction (HJ) DNA. The HJ becomes 2-fold symmetrical on binding to RuvC with unstacked arms; it has a different conformation from HJ DNA in complex with RuvA. In the full resolvosome a probable DNA-RuvA(4)-RuvB(12)-RuvC(2) complex forms which resolves the HJ.</text>
</comment>
<proteinExistence type="inferred from homology"/>
<dbReference type="KEGG" id="fwa:DCMF_03330"/>
<dbReference type="Gene3D" id="3.30.420.10">
    <property type="entry name" value="Ribonuclease H-like superfamily/Ribonuclease H"/>
    <property type="match status" value="1"/>
</dbReference>
<keyword evidence="11 13" id="KW-0234">DNA repair</keyword>
<dbReference type="GO" id="GO:0005737">
    <property type="term" value="C:cytoplasm"/>
    <property type="evidence" value="ECO:0007669"/>
    <property type="project" value="UniProtKB-SubCell"/>
</dbReference>
<evidence type="ECO:0000256" key="6">
    <source>
        <dbReference type="ARBA" id="ARBA00022763"/>
    </source>
</evidence>
<evidence type="ECO:0000256" key="1">
    <source>
        <dbReference type="ARBA" id="ARBA00009518"/>
    </source>
</evidence>
<dbReference type="PRINTS" id="PR00696">
    <property type="entry name" value="RSOLVASERUVC"/>
</dbReference>
<evidence type="ECO:0000256" key="8">
    <source>
        <dbReference type="ARBA" id="ARBA00022842"/>
    </source>
</evidence>
<comment type="function">
    <text evidence="13">The RuvA-RuvB-RuvC complex processes Holliday junction (HJ) DNA during genetic recombination and DNA repair. Endonuclease that resolves HJ intermediates. Cleaves cruciform DNA by making single-stranded nicks across the HJ at symmetrical positions within the homologous arms, yielding a 5'-phosphate and a 3'-hydroxyl group; requires a central core of homology in the junction. The consensus cleavage sequence is 5'-(A/T)TT(C/G)-3'. Cleavage occurs on the 3'-side of the TT dinucleotide at the point of strand exchange. HJ branch migration catalyzed by RuvA-RuvB allows RuvC to scan DNA until it finds its consensus sequence, where it cleaves and resolves the cruciform DNA.</text>
</comment>
<dbReference type="PANTHER" id="PTHR30194">
    <property type="entry name" value="CROSSOVER JUNCTION ENDODEOXYRIBONUCLEASE RUVC"/>
    <property type="match status" value="1"/>
</dbReference>
<evidence type="ECO:0000256" key="2">
    <source>
        <dbReference type="ARBA" id="ARBA00022490"/>
    </source>
</evidence>
<dbReference type="Proteomes" id="UP000323521">
    <property type="component" value="Chromosome"/>
</dbReference>
<dbReference type="InterPro" id="IPR036397">
    <property type="entry name" value="RNaseH_sf"/>
</dbReference>
<organism evidence="15 16">
    <name type="scientific">Formimonas warabiya</name>
    <dbReference type="NCBI Taxonomy" id="1761012"/>
    <lineage>
        <taxon>Bacteria</taxon>
        <taxon>Bacillati</taxon>
        <taxon>Bacillota</taxon>
        <taxon>Clostridia</taxon>
        <taxon>Eubacteriales</taxon>
        <taxon>Peptococcaceae</taxon>
        <taxon>Candidatus Formimonas</taxon>
    </lineage>
</organism>